<proteinExistence type="predicted"/>
<dbReference type="Proteomes" id="UP000030672">
    <property type="component" value="Unassembled WGS sequence"/>
</dbReference>
<sequence length="189" mass="22693">MLASLWNPIRSSTFAETRATNIRLFSSGRIDHNRTLVKYHTDPEFRRRYLDHNAEYRKERRLRDPEYHKKANAQSKKCVSQNRNNEDFRRRETLLDWIKRSKSAQTDLPWKSYRPELYPERITHLCTGCNVRDYRARLWWCSTSDSAKYLCSRCWAKLNWNEACPEHFEDAKSWKEFTALAKELGTAKP</sequence>
<dbReference type="AlphaFoldDB" id="A0A074W9S8"/>
<name>A0A074W9S8_AURM1</name>
<dbReference type="GeneID" id="63916587"/>
<dbReference type="EMBL" id="KL584849">
    <property type="protein sequence ID" value="KEQ59291.1"/>
    <property type="molecule type" value="Genomic_DNA"/>
</dbReference>
<dbReference type="HOGENOM" id="CLU_096851_0_0_1"/>
<evidence type="ECO:0000313" key="2">
    <source>
        <dbReference type="Proteomes" id="UP000030672"/>
    </source>
</evidence>
<accession>A0A074W9S8</accession>
<organism evidence="1 2">
    <name type="scientific">Aureobasidium melanogenum (strain CBS 110374)</name>
    <name type="common">Aureobasidium pullulans var. melanogenum</name>
    <dbReference type="NCBI Taxonomy" id="1043003"/>
    <lineage>
        <taxon>Eukaryota</taxon>
        <taxon>Fungi</taxon>
        <taxon>Dikarya</taxon>
        <taxon>Ascomycota</taxon>
        <taxon>Pezizomycotina</taxon>
        <taxon>Dothideomycetes</taxon>
        <taxon>Dothideomycetidae</taxon>
        <taxon>Dothideales</taxon>
        <taxon>Saccotheciaceae</taxon>
        <taxon>Aureobasidium</taxon>
    </lineage>
</organism>
<protein>
    <submittedName>
        <fullName evidence="1">Uncharacterized protein</fullName>
    </submittedName>
</protein>
<evidence type="ECO:0000313" key="1">
    <source>
        <dbReference type="EMBL" id="KEQ59291.1"/>
    </source>
</evidence>
<keyword evidence="2" id="KW-1185">Reference proteome</keyword>
<dbReference type="RefSeq" id="XP_040876314.1">
    <property type="nucleotide sequence ID" value="XM_041023214.1"/>
</dbReference>
<gene>
    <name evidence="1" type="ORF">M437DRAFT_57362</name>
</gene>
<reference evidence="1 2" key="1">
    <citation type="journal article" date="2014" name="BMC Genomics">
        <title>Genome sequencing of four Aureobasidium pullulans varieties: biotechnological potential, stress tolerance, and description of new species.</title>
        <authorList>
            <person name="Gostin Ar C."/>
            <person name="Ohm R.A."/>
            <person name="Kogej T."/>
            <person name="Sonjak S."/>
            <person name="Turk M."/>
            <person name="Zajc J."/>
            <person name="Zalar P."/>
            <person name="Grube M."/>
            <person name="Sun H."/>
            <person name="Han J."/>
            <person name="Sharma A."/>
            <person name="Chiniquy J."/>
            <person name="Ngan C.Y."/>
            <person name="Lipzen A."/>
            <person name="Barry K."/>
            <person name="Grigoriev I.V."/>
            <person name="Gunde-Cimerman N."/>
        </authorList>
    </citation>
    <scope>NUCLEOTIDE SEQUENCE [LARGE SCALE GENOMIC DNA]</scope>
    <source>
        <strain evidence="1 2">CBS 110374</strain>
    </source>
</reference>